<dbReference type="Gene3D" id="3.80.10.10">
    <property type="entry name" value="Ribonuclease Inhibitor"/>
    <property type="match status" value="4"/>
</dbReference>
<reference evidence="5" key="1">
    <citation type="submission" date="2022-02" db="EMBL/GenBank/DDBJ databases">
        <authorList>
            <person name="Henning P.M."/>
            <person name="McCubbin A.G."/>
            <person name="Shore J.S."/>
        </authorList>
    </citation>
    <scope>NUCLEOTIDE SEQUENCE</scope>
    <source>
        <strain evidence="5">F60SS</strain>
        <tissue evidence="5">Leaves</tissue>
    </source>
</reference>
<keyword evidence="3" id="KW-0472">Membrane</keyword>
<reference evidence="5" key="2">
    <citation type="journal article" date="2023" name="Plants (Basel)">
        <title>Annotation of the Turnera subulata (Passifloraceae) Draft Genome Reveals the S-Locus Evolved after the Divergence of Turneroideae from Passifloroideae in a Stepwise Manner.</title>
        <authorList>
            <person name="Henning P.M."/>
            <person name="Roalson E.H."/>
            <person name="Mir W."/>
            <person name="McCubbin A.G."/>
            <person name="Shore J.S."/>
        </authorList>
    </citation>
    <scope>NUCLEOTIDE SEQUENCE</scope>
    <source>
        <strain evidence="5">F60SS</strain>
    </source>
</reference>
<protein>
    <recommendedName>
        <fullName evidence="4">C-JID domain-containing protein</fullName>
    </recommendedName>
</protein>
<dbReference type="EMBL" id="JAKUCV010002057">
    <property type="protein sequence ID" value="KAJ4844083.1"/>
    <property type="molecule type" value="Genomic_DNA"/>
</dbReference>
<organism evidence="5 6">
    <name type="scientific">Turnera subulata</name>
    <dbReference type="NCBI Taxonomy" id="218843"/>
    <lineage>
        <taxon>Eukaryota</taxon>
        <taxon>Viridiplantae</taxon>
        <taxon>Streptophyta</taxon>
        <taxon>Embryophyta</taxon>
        <taxon>Tracheophyta</taxon>
        <taxon>Spermatophyta</taxon>
        <taxon>Magnoliopsida</taxon>
        <taxon>eudicotyledons</taxon>
        <taxon>Gunneridae</taxon>
        <taxon>Pentapetalae</taxon>
        <taxon>rosids</taxon>
        <taxon>fabids</taxon>
        <taxon>Malpighiales</taxon>
        <taxon>Passifloraceae</taxon>
        <taxon>Turnera</taxon>
    </lineage>
</organism>
<dbReference type="InterPro" id="IPR001611">
    <property type="entry name" value="Leu-rich_rpt"/>
</dbReference>
<dbReference type="InterPro" id="IPR045344">
    <property type="entry name" value="C-JID"/>
</dbReference>
<accession>A0A9Q0G5T2</accession>
<proteinExistence type="predicted"/>
<sequence length="746" mass="84793">MRHSLSRMYNLRLLKIYSSTVGSSCSVQLPHGLESISDELRYLHWESYQLRSLPLNFNAENLVELNLSSSNVTELWQGEQNLANLKELNLSHCRHLSTFPNFSNATNLERLNLQFCTSLERVSLPTRPLNKLLDLDMRYCTSLVSLPASINSRSLRTINFSGCSSLRKCPQITGENITYMSLNETLIEELPHSIGFLESLITLNLKGCKRLGKLPDSISLLKSLIIFDLSGCSSITKISLLSETIRYLYLNGTGIEELPSSIDRLPRLCYLDLMNCTRLQNLPSSIFELKYMEKLVLSCCSSITTFPNVTWNVKKLYLDGTTITEIPQSIEFFSVLVELSLQNCTRFEILPDSFCRLQSLEKLNLSGCSRFCHFPPLKWMTSLKYLYLDGTAIECVPSSITQLTRLSTLEMRDCKNLKDVGFLADPLLSYGHLKYLRMVSLDGCGLLQLPAILGDLRSLEILDLSRNRFSSIPLNMEFFSELEYLGLRFCENLTYLPQLPPRLTKLDAHNCISLKKALRSTSGVKGNNFEFIFTNCFKLDEKTRDRIMAYALTKIQLYATNLCNKVDVPAGASSFCFPGSVLPDWFSHQTSGSSIVIQLPSCWANNGFMGFIFSAVVAFKFTFFSGSSGGFEIKCRYRFRNDDGEFQHGHSYFGSCYNNLKERWNVRKDHLFFAHDHPCLDSKKKGFTEVLVDFDLLDMDNNPLRNCTVIKCGVHLLNAGDELYEAYDDPNLLSLICNIFYPRHGN</sequence>
<feature type="domain" description="C-JID" evidence="4">
    <location>
        <begin position="577"/>
        <end position="717"/>
    </location>
</feature>
<dbReference type="OrthoDB" id="1748947at2759"/>
<dbReference type="PANTHER" id="PTHR48051:SF1">
    <property type="entry name" value="RAS SUPPRESSOR PROTEIN 1"/>
    <property type="match status" value="1"/>
</dbReference>
<name>A0A9Q0G5T2_9ROSI</name>
<dbReference type="SMART" id="SM00369">
    <property type="entry name" value="LRR_TYP"/>
    <property type="match status" value="3"/>
</dbReference>
<dbReference type="SUPFAM" id="SSF52058">
    <property type="entry name" value="L domain-like"/>
    <property type="match status" value="2"/>
</dbReference>
<dbReference type="Pfam" id="PF23952">
    <property type="entry name" value="LRR_EndoS"/>
    <property type="match status" value="1"/>
</dbReference>
<evidence type="ECO:0000313" key="5">
    <source>
        <dbReference type="EMBL" id="KAJ4844083.1"/>
    </source>
</evidence>
<keyword evidence="2" id="KW-0677">Repeat</keyword>
<dbReference type="InterPro" id="IPR050216">
    <property type="entry name" value="LRR_domain-containing"/>
</dbReference>
<dbReference type="AlphaFoldDB" id="A0A9Q0G5T2"/>
<gene>
    <name evidence="5" type="ORF">Tsubulata_027513</name>
</gene>
<comment type="caution">
    <text evidence="5">The sequence shown here is derived from an EMBL/GenBank/DDBJ whole genome shotgun (WGS) entry which is preliminary data.</text>
</comment>
<evidence type="ECO:0000256" key="1">
    <source>
        <dbReference type="ARBA" id="ARBA00022614"/>
    </source>
</evidence>
<dbReference type="PROSITE" id="PS51450">
    <property type="entry name" value="LRR"/>
    <property type="match status" value="1"/>
</dbReference>
<dbReference type="Pfam" id="PF20160">
    <property type="entry name" value="C-JID"/>
    <property type="match status" value="1"/>
</dbReference>
<dbReference type="GO" id="GO:0005737">
    <property type="term" value="C:cytoplasm"/>
    <property type="evidence" value="ECO:0007669"/>
    <property type="project" value="TreeGrafter"/>
</dbReference>
<dbReference type="PANTHER" id="PTHR48051">
    <property type="match status" value="1"/>
</dbReference>
<dbReference type="InterPro" id="IPR003591">
    <property type="entry name" value="Leu-rich_rpt_typical-subtyp"/>
</dbReference>
<feature type="transmembrane region" description="Helical" evidence="3">
    <location>
        <begin position="608"/>
        <end position="631"/>
    </location>
</feature>
<evidence type="ECO:0000259" key="4">
    <source>
        <dbReference type="Pfam" id="PF20160"/>
    </source>
</evidence>
<keyword evidence="1" id="KW-0433">Leucine-rich repeat</keyword>
<dbReference type="Proteomes" id="UP001141552">
    <property type="component" value="Unassembled WGS sequence"/>
</dbReference>
<keyword evidence="3" id="KW-0812">Transmembrane</keyword>
<evidence type="ECO:0000313" key="6">
    <source>
        <dbReference type="Proteomes" id="UP001141552"/>
    </source>
</evidence>
<dbReference type="InterPro" id="IPR032675">
    <property type="entry name" value="LRR_dom_sf"/>
</dbReference>
<evidence type="ECO:0000256" key="2">
    <source>
        <dbReference type="ARBA" id="ARBA00022737"/>
    </source>
</evidence>
<evidence type="ECO:0000256" key="3">
    <source>
        <dbReference type="SAM" id="Phobius"/>
    </source>
</evidence>
<dbReference type="Pfam" id="PF00560">
    <property type="entry name" value="LRR_1"/>
    <property type="match status" value="1"/>
</dbReference>
<keyword evidence="3" id="KW-1133">Transmembrane helix</keyword>
<keyword evidence="6" id="KW-1185">Reference proteome</keyword>